<dbReference type="Proteomes" id="UP001596337">
    <property type="component" value="Unassembled WGS sequence"/>
</dbReference>
<dbReference type="PIRSF" id="PIRSF010219">
    <property type="entry name" value="UCP010219"/>
    <property type="match status" value="1"/>
</dbReference>
<name>A0ABW2C4R8_9PSEU</name>
<keyword evidence="4" id="KW-1185">Reference proteome</keyword>
<proteinExistence type="predicted"/>
<feature type="coiled-coil region" evidence="1">
    <location>
        <begin position="184"/>
        <end position="211"/>
    </location>
</feature>
<feature type="transmembrane region" description="Helical" evidence="2">
    <location>
        <begin position="160"/>
        <end position="184"/>
    </location>
</feature>
<organism evidence="3 4">
    <name type="scientific">Haloechinothrix salitolerans</name>
    <dbReference type="NCBI Taxonomy" id="926830"/>
    <lineage>
        <taxon>Bacteria</taxon>
        <taxon>Bacillati</taxon>
        <taxon>Actinomycetota</taxon>
        <taxon>Actinomycetes</taxon>
        <taxon>Pseudonocardiales</taxon>
        <taxon>Pseudonocardiaceae</taxon>
        <taxon>Haloechinothrix</taxon>
    </lineage>
</organism>
<gene>
    <name evidence="3" type="ORF">ACFQGD_20505</name>
</gene>
<dbReference type="RefSeq" id="WP_390183345.1">
    <property type="nucleotide sequence ID" value="NZ_BAABLA010000027.1"/>
</dbReference>
<sequence>MLEQMGGVTGMVYSAIPVIVFVVANSLGNLTIGIWSALASAAIITVVRVVRKETVQPAISGFLGVGIAAFIAYRTGEARGFFLWGIWVSLVYGGVFVASVLVRWPLVGVAWNLLNGTGTAWRKDKPSLRAYDIATLACSVVFFARYTVQQWLYDENLTGWLAFTKIAMGLPLFGLALIVVIWAIRRSDRRLKALAAEREQAEVDVEQRLREKYS</sequence>
<comment type="caution">
    <text evidence="3">The sequence shown here is derived from an EMBL/GenBank/DDBJ whole genome shotgun (WGS) entry which is preliminary data.</text>
</comment>
<dbReference type="Pfam" id="PF11361">
    <property type="entry name" value="DUF3159"/>
    <property type="match status" value="1"/>
</dbReference>
<keyword evidence="2" id="KW-0812">Transmembrane</keyword>
<reference evidence="4" key="1">
    <citation type="journal article" date="2019" name="Int. J. Syst. Evol. Microbiol.">
        <title>The Global Catalogue of Microorganisms (GCM) 10K type strain sequencing project: providing services to taxonomists for standard genome sequencing and annotation.</title>
        <authorList>
            <consortium name="The Broad Institute Genomics Platform"/>
            <consortium name="The Broad Institute Genome Sequencing Center for Infectious Disease"/>
            <person name="Wu L."/>
            <person name="Ma J."/>
        </authorList>
    </citation>
    <scope>NUCLEOTIDE SEQUENCE [LARGE SCALE GENOMIC DNA]</scope>
    <source>
        <strain evidence="4">KCTC 32255</strain>
    </source>
</reference>
<protein>
    <submittedName>
        <fullName evidence="3">DUF3159 domain-containing protein</fullName>
    </submittedName>
</protein>
<feature type="transmembrane region" description="Helical" evidence="2">
    <location>
        <begin position="81"/>
        <end position="102"/>
    </location>
</feature>
<keyword evidence="1" id="KW-0175">Coiled coil</keyword>
<evidence type="ECO:0000313" key="4">
    <source>
        <dbReference type="Proteomes" id="UP001596337"/>
    </source>
</evidence>
<keyword evidence="2" id="KW-1133">Transmembrane helix</keyword>
<evidence type="ECO:0000313" key="3">
    <source>
        <dbReference type="EMBL" id="MFC6869522.1"/>
    </source>
</evidence>
<keyword evidence="2" id="KW-0472">Membrane</keyword>
<evidence type="ECO:0000256" key="2">
    <source>
        <dbReference type="SAM" id="Phobius"/>
    </source>
</evidence>
<evidence type="ECO:0000256" key="1">
    <source>
        <dbReference type="SAM" id="Coils"/>
    </source>
</evidence>
<dbReference type="EMBL" id="JBHSXX010000001">
    <property type="protein sequence ID" value="MFC6869522.1"/>
    <property type="molecule type" value="Genomic_DNA"/>
</dbReference>
<feature type="transmembrane region" description="Helical" evidence="2">
    <location>
        <begin position="57"/>
        <end position="75"/>
    </location>
</feature>
<feature type="transmembrane region" description="Helical" evidence="2">
    <location>
        <begin position="7"/>
        <end position="24"/>
    </location>
</feature>
<dbReference type="InterPro" id="IPR016566">
    <property type="entry name" value="UCP010219"/>
</dbReference>
<accession>A0ABW2C4R8</accession>